<feature type="compositionally biased region" description="Polar residues" evidence="1">
    <location>
        <begin position="100"/>
        <end position="119"/>
    </location>
</feature>
<sequence>MGGDSVRSRAMSGGVPWSRKHDKNLRERGGIEIGKREGGGVRGYGLTANHWYTNCFLLFFSFLFPIENTNNHDFTSFVLNTEEVDESLCESSDKQERRSTSVWSTHLTSNGGSDLTASK</sequence>
<accession>A0ABD0JTL8</accession>
<gene>
    <name evidence="2" type="ORF">BaRGS_00030916</name>
</gene>
<dbReference type="AlphaFoldDB" id="A0ABD0JTL8"/>
<feature type="region of interest" description="Disordered" evidence="1">
    <location>
        <begin position="1"/>
        <end position="21"/>
    </location>
</feature>
<proteinExistence type="predicted"/>
<reference evidence="2 3" key="1">
    <citation type="journal article" date="2023" name="Sci. Data">
        <title>Genome assembly of the Korean intertidal mud-creeper Batillaria attramentaria.</title>
        <authorList>
            <person name="Patra A.K."/>
            <person name="Ho P.T."/>
            <person name="Jun S."/>
            <person name="Lee S.J."/>
            <person name="Kim Y."/>
            <person name="Won Y.J."/>
        </authorList>
    </citation>
    <scope>NUCLEOTIDE SEQUENCE [LARGE SCALE GENOMIC DNA]</scope>
    <source>
        <strain evidence="2">Wonlab-2016</strain>
    </source>
</reference>
<evidence type="ECO:0000313" key="2">
    <source>
        <dbReference type="EMBL" id="KAK7477838.1"/>
    </source>
</evidence>
<dbReference type="Proteomes" id="UP001519460">
    <property type="component" value="Unassembled WGS sequence"/>
</dbReference>
<dbReference type="EMBL" id="JACVVK020000340">
    <property type="protein sequence ID" value="KAK7477838.1"/>
    <property type="molecule type" value="Genomic_DNA"/>
</dbReference>
<comment type="caution">
    <text evidence="2">The sequence shown here is derived from an EMBL/GenBank/DDBJ whole genome shotgun (WGS) entry which is preliminary data.</text>
</comment>
<evidence type="ECO:0000313" key="3">
    <source>
        <dbReference type="Proteomes" id="UP001519460"/>
    </source>
</evidence>
<evidence type="ECO:0000256" key="1">
    <source>
        <dbReference type="SAM" id="MobiDB-lite"/>
    </source>
</evidence>
<name>A0ABD0JTL8_9CAEN</name>
<protein>
    <submittedName>
        <fullName evidence="2">Uncharacterized protein</fullName>
    </submittedName>
</protein>
<feature type="region of interest" description="Disordered" evidence="1">
    <location>
        <begin position="89"/>
        <end position="119"/>
    </location>
</feature>
<organism evidence="2 3">
    <name type="scientific">Batillaria attramentaria</name>
    <dbReference type="NCBI Taxonomy" id="370345"/>
    <lineage>
        <taxon>Eukaryota</taxon>
        <taxon>Metazoa</taxon>
        <taxon>Spiralia</taxon>
        <taxon>Lophotrochozoa</taxon>
        <taxon>Mollusca</taxon>
        <taxon>Gastropoda</taxon>
        <taxon>Caenogastropoda</taxon>
        <taxon>Sorbeoconcha</taxon>
        <taxon>Cerithioidea</taxon>
        <taxon>Batillariidae</taxon>
        <taxon>Batillaria</taxon>
    </lineage>
</organism>
<keyword evidence="3" id="KW-1185">Reference proteome</keyword>